<evidence type="ECO:0000313" key="3">
    <source>
        <dbReference type="Proteomes" id="UP000224854"/>
    </source>
</evidence>
<dbReference type="AlphaFoldDB" id="A0A2C5ZUB8"/>
<sequence>MCKPLALPALCCAAGGCCNGDAGLTTTMAGASEPLDRGNGGAARPPPLWPVPWALHRAALMCSALLCIAPLSRSCTPTTPASNPAASSADAPSLAGSPLVAHPLQPS</sequence>
<feature type="compositionally biased region" description="Low complexity" evidence="1">
    <location>
        <begin position="75"/>
        <end position="98"/>
    </location>
</feature>
<comment type="caution">
    <text evidence="2">The sequence shown here is derived from an EMBL/GenBank/DDBJ whole genome shotgun (WGS) entry which is preliminary data.</text>
</comment>
<evidence type="ECO:0000256" key="1">
    <source>
        <dbReference type="SAM" id="MobiDB-lite"/>
    </source>
</evidence>
<dbReference type="Proteomes" id="UP000224854">
    <property type="component" value="Unassembled WGS sequence"/>
</dbReference>
<reference evidence="2 3" key="1">
    <citation type="submission" date="2017-06" db="EMBL/GenBank/DDBJ databases">
        <title>Ant-infecting Ophiocordyceps genomes reveal a high diversity of potential behavioral manipulation genes and a possible major role for enterotoxins.</title>
        <authorList>
            <person name="De Bekker C."/>
            <person name="Evans H.C."/>
            <person name="Brachmann A."/>
            <person name="Hughes D.P."/>
        </authorList>
    </citation>
    <scope>NUCLEOTIDE SEQUENCE [LARGE SCALE GENOMIC DNA]</scope>
    <source>
        <strain evidence="2 3">1348a</strain>
    </source>
</reference>
<proteinExistence type="predicted"/>
<keyword evidence="3" id="KW-1185">Reference proteome</keyword>
<dbReference type="PROSITE" id="PS51257">
    <property type="entry name" value="PROKAR_LIPOPROTEIN"/>
    <property type="match status" value="1"/>
</dbReference>
<evidence type="ECO:0000313" key="2">
    <source>
        <dbReference type="EMBL" id="PHH83423.1"/>
    </source>
</evidence>
<feature type="region of interest" description="Disordered" evidence="1">
    <location>
        <begin position="75"/>
        <end position="107"/>
    </location>
</feature>
<gene>
    <name evidence="2" type="ORF">CDD82_1077</name>
</gene>
<protein>
    <submittedName>
        <fullName evidence="2">Uncharacterized protein</fullName>
    </submittedName>
</protein>
<accession>A0A2C5ZUB8</accession>
<dbReference type="EMBL" id="NJEU01000013">
    <property type="protein sequence ID" value="PHH83423.1"/>
    <property type="molecule type" value="Genomic_DNA"/>
</dbReference>
<organism evidence="2 3">
    <name type="scientific">Ophiocordyceps australis</name>
    <dbReference type="NCBI Taxonomy" id="1399860"/>
    <lineage>
        <taxon>Eukaryota</taxon>
        <taxon>Fungi</taxon>
        <taxon>Dikarya</taxon>
        <taxon>Ascomycota</taxon>
        <taxon>Pezizomycotina</taxon>
        <taxon>Sordariomycetes</taxon>
        <taxon>Hypocreomycetidae</taxon>
        <taxon>Hypocreales</taxon>
        <taxon>Ophiocordycipitaceae</taxon>
        <taxon>Ophiocordyceps</taxon>
    </lineage>
</organism>
<name>A0A2C5ZUB8_9HYPO</name>